<evidence type="ECO:0000313" key="3">
    <source>
        <dbReference type="RefSeq" id="XP_013385379.1"/>
    </source>
</evidence>
<evidence type="ECO:0000256" key="1">
    <source>
        <dbReference type="ARBA" id="ARBA00005457"/>
    </source>
</evidence>
<dbReference type="Gene3D" id="3.10.280.10">
    <property type="entry name" value="Mitochondrial glycoprotein"/>
    <property type="match status" value="1"/>
</dbReference>
<evidence type="ECO:0000313" key="2">
    <source>
        <dbReference type="Proteomes" id="UP000085678"/>
    </source>
</evidence>
<organism evidence="2 3">
    <name type="scientific">Lingula anatina</name>
    <name type="common">Brachiopod</name>
    <name type="synonym">Lingula unguis</name>
    <dbReference type="NCBI Taxonomy" id="7574"/>
    <lineage>
        <taxon>Eukaryota</taxon>
        <taxon>Metazoa</taxon>
        <taxon>Spiralia</taxon>
        <taxon>Lophotrochozoa</taxon>
        <taxon>Brachiopoda</taxon>
        <taxon>Linguliformea</taxon>
        <taxon>Lingulata</taxon>
        <taxon>Lingulida</taxon>
        <taxon>Linguloidea</taxon>
        <taxon>Lingulidae</taxon>
        <taxon>Lingula</taxon>
    </lineage>
</organism>
<dbReference type="PANTHER" id="PTHR10826">
    <property type="entry name" value="COMPLEMENT COMPONENT 1"/>
    <property type="match status" value="1"/>
</dbReference>
<dbReference type="AlphaFoldDB" id="A0A1S3HK56"/>
<comment type="similarity">
    <text evidence="1">Belongs to the MAM33 family.</text>
</comment>
<dbReference type="GO" id="GO:0042256">
    <property type="term" value="P:cytosolic ribosome assembly"/>
    <property type="evidence" value="ECO:0007669"/>
    <property type="project" value="TreeGrafter"/>
</dbReference>
<proteinExistence type="inferred from homology"/>
<dbReference type="GeneID" id="106155208"/>
<dbReference type="InterPro" id="IPR003428">
    <property type="entry name" value="MAM33"/>
</dbReference>
<gene>
    <name evidence="3" type="primary">LOC106155208</name>
</gene>
<dbReference type="PANTHER" id="PTHR10826:SF1">
    <property type="entry name" value="COMPLEMENT COMPONENT 1 Q SUBCOMPONENT-BINDING PROTEIN, MITOCHONDRIAL"/>
    <property type="match status" value="1"/>
</dbReference>
<sequence>MISKMCFRFTSVSRSIFSTAIATRTPGRIAHVSLVPSRQVSHVGLRQRSQILTTSNSIRNSWIQTRCAQSEADQAMSEYLASEIKMEKEMGAKGKGKESMPGWETECNGCNVILKKMRGDETITVKFNVNHSVDSNFDDTYSEEGDVAEKEEEPELVSRPMFSVELSKGGTILQMTCVFSDANEPIEPDQTEEDVFEDAFSIDDVALLRQGESNSEAVYSLTAGVMDADVYQLLMNMLDERDIGEQFAQDLQSFATAYEHKQYISFLEGLKAFASK</sequence>
<protein>
    <submittedName>
        <fullName evidence="3">Complement component 1 Q subcomponent-binding protein, mitochondrial-like isoform X2</fullName>
    </submittedName>
</protein>
<name>A0A1S3HK56_LINAN</name>
<keyword evidence="2" id="KW-1185">Reference proteome</keyword>
<dbReference type="InterPro" id="IPR036561">
    <property type="entry name" value="MAM33_sf"/>
</dbReference>
<reference evidence="3" key="1">
    <citation type="submission" date="2025-08" db="UniProtKB">
        <authorList>
            <consortium name="RefSeq"/>
        </authorList>
    </citation>
    <scope>IDENTIFICATION</scope>
    <source>
        <tissue evidence="3">Gonads</tissue>
    </source>
</reference>
<dbReference type="Proteomes" id="UP000085678">
    <property type="component" value="Unplaced"/>
</dbReference>
<dbReference type="RefSeq" id="XP_013385379.1">
    <property type="nucleotide sequence ID" value="XM_013529925.2"/>
</dbReference>
<dbReference type="OrthoDB" id="278212at2759"/>
<dbReference type="GO" id="GO:0005759">
    <property type="term" value="C:mitochondrial matrix"/>
    <property type="evidence" value="ECO:0007669"/>
    <property type="project" value="InterPro"/>
</dbReference>
<dbReference type="Pfam" id="PF02330">
    <property type="entry name" value="MAM33"/>
    <property type="match status" value="1"/>
</dbReference>
<accession>A0A1S3HK56</accession>
<dbReference type="SUPFAM" id="SSF54529">
    <property type="entry name" value="Mitochondrial glycoprotein MAM33-like"/>
    <property type="match status" value="1"/>
</dbReference>